<gene>
    <name evidence="2" type="ORF">Vbra_1095</name>
</gene>
<dbReference type="VEuPathDB" id="CryptoDB:Vbra_1095"/>
<evidence type="ECO:0000256" key="1">
    <source>
        <dbReference type="SAM" id="MobiDB-lite"/>
    </source>
</evidence>
<feature type="compositionally biased region" description="Low complexity" evidence="1">
    <location>
        <begin position="81"/>
        <end position="91"/>
    </location>
</feature>
<evidence type="ECO:0000313" key="3">
    <source>
        <dbReference type="Proteomes" id="UP000041254"/>
    </source>
</evidence>
<evidence type="ECO:0000313" key="2">
    <source>
        <dbReference type="EMBL" id="CEM36037.1"/>
    </source>
</evidence>
<dbReference type="EMBL" id="CDMY01000876">
    <property type="protein sequence ID" value="CEM36037.1"/>
    <property type="molecule type" value="Genomic_DNA"/>
</dbReference>
<accession>A0A0G4GY75</accession>
<name>A0A0G4GY75_VITBC</name>
<keyword evidence="3" id="KW-1185">Reference proteome</keyword>
<reference evidence="2 3" key="1">
    <citation type="submission" date="2014-11" db="EMBL/GenBank/DDBJ databases">
        <authorList>
            <person name="Zhu J."/>
            <person name="Qi W."/>
            <person name="Song R."/>
        </authorList>
    </citation>
    <scope>NUCLEOTIDE SEQUENCE [LARGE SCALE GENOMIC DNA]</scope>
</reference>
<dbReference type="AlphaFoldDB" id="A0A0G4GY75"/>
<feature type="region of interest" description="Disordered" evidence="1">
    <location>
        <begin position="45"/>
        <end position="91"/>
    </location>
</feature>
<proteinExistence type="predicted"/>
<feature type="compositionally biased region" description="Acidic residues" evidence="1">
    <location>
        <begin position="50"/>
        <end position="67"/>
    </location>
</feature>
<dbReference type="InParanoid" id="A0A0G4GY75"/>
<sequence>MELLGQLSPEEQAAIYGKEREVNKGDAALDARLASRTQELTLQYQGVANTEEEDGEEDDGQVPEWLDEPLPQHTSLPLATQPQQQPQSFSR</sequence>
<protein>
    <submittedName>
        <fullName evidence="2">Uncharacterized protein</fullName>
    </submittedName>
</protein>
<dbReference type="Proteomes" id="UP000041254">
    <property type="component" value="Unassembled WGS sequence"/>
</dbReference>
<organism evidence="2 3">
    <name type="scientific">Vitrella brassicaformis (strain CCMP3155)</name>
    <dbReference type="NCBI Taxonomy" id="1169540"/>
    <lineage>
        <taxon>Eukaryota</taxon>
        <taxon>Sar</taxon>
        <taxon>Alveolata</taxon>
        <taxon>Colpodellida</taxon>
        <taxon>Vitrellaceae</taxon>
        <taxon>Vitrella</taxon>
    </lineage>
</organism>